<comment type="catalytic activity">
    <reaction evidence="6">
        <text>(6S)-NADPHX + ADP = AMP + phosphate + NADPH + H(+)</text>
        <dbReference type="Rhea" id="RHEA:32235"/>
        <dbReference type="ChEBI" id="CHEBI:15378"/>
        <dbReference type="ChEBI" id="CHEBI:43474"/>
        <dbReference type="ChEBI" id="CHEBI:57783"/>
        <dbReference type="ChEBI" id="CHEBI:64076"/>
        <dbReference type="ChEBI" id="CHEBI:456215"/>
        <dbReference type="ChEBI" id="CHEBI:456216"/>
        <dbReference type="EC" id="4.2.1.136"/>
    </reaction>
</comment>
<comment type="catalytic activity">
    <reaction evidence="6">
        <text>(6S)-NADHX + ADP = AMP + phosphate + NADH + H(+)</text>
        <dbReference type="Rhea" id="RHEA:32223"/>
        <dbReference type="ChEBI" id="CHEBI:15378"/>
        <dbReference type="ChEBI" id="CHEBI:43474"/>
        <dbReference type="ChEBI" id="CHEBI:57945"/>
        <dbReference type="ChEBI" id="CHEBI:64074"/>
        <dbReference type="ChEBI" id="CHEBI:456215"/>
        <dbReference type="ChEBI" id="CHEBI:456216"/>
        <dbReference type="EC" id="4.2.1.136"/>
    </reaction>
</comment>
<dbReference type="EMBL" id="MFIZ01000005">
    <property type="protein sequence ID" value="OGG12016.1"/>
    <property type="molecule type" value="Genomic_DNA"/>
</dbReference>
<keyword evidence="5 6" id="KW-0456">Lyase</keyword>
<reference evidence="8 9" key="1">
    <citation type="journal article" date="2016" name="Nat. Commun.">
        <title>Thousands of microbial genomes shed light on interconnected biogeochemical processes in an aquifer system.</title>
        <authorList>
            <person name="Anantharaman K."/>
            <person name="Brown C.T."/>
            <person name="Hug L.A."/>
            <person name="Sharon I."/>
            <person name="Castelle C.J."/>
            <person name="Probst A.J."/>
            <person name="Thomas B.C."/>
            <person name="Singh A."/>
            <person name="Wilkins M.J."/>
            <person name="Karaoz U."/>
            <person name="Brodie E.L."/>
            <person name="Williams K.H."/>
            <person name="Hubbard S.S."/>
            <person name="Banfield J.F."/>
        </authorList>
    </citation>
    <scope>NUCLEOTIDE SEQUENCE [LARGE SCALE GENOMIC DNA]</scope>
</reference>
<name>A0A1F5ZHM6_9BACT</name>
<comment type="caution">
    <text evidence="8">The sequence shown here is derived from an EMBL/GenBank/DDBJ whole genome shotgun (WGS) entry which is preliminary data.</text>
</comment>
<dbReference type="CDD" id="cd01171">
    <property type="entry name" value="YXKO-related"/>
    <property type="match status" value="1"/>
</dbReference>
<evidence type="ECO:0000313" key="9">
    <source>
        <dbReference type="Proteomes" id="UP000177268"/>
    </source>
</evidence>
<comment type="function">
    <text evidence="6">Catalyzes the dehydration of the S-form of NAD(P)HX at the expense of ADP, which is converted to AMP. Together with NAD(P)HX epimerase, which catalyzes the epimerization of the S- and R-forms, the enzyme allows the repair of both epimers of NAD(P)HX, a damaged form of NAD(P)H that is a result of enzymatic or heat-dependent hydration.</text>
</comment>
<accession>A0A1F5ZHM6</accession>
<dbReference type="STRING" id="1798370.A2Z00_03205"/>
<keyword evidence="2 6" id="KW-0067">ATP-binding</keyword>
<comment type="subunit">
    <text evidence="6">Homotetramer.</text>
</comment>
<comment type="caution">
    <text evidence="6">Lacks conserved residue(s) required for the propagation of feature annotation.</text>
</comment>
<keyword evidence="3 6" id="KW-0521">NADP</keyword>
<dbReference type="InterPro" id="IPR029056">
    <property type="entry name" value="Ribokinase-like"/>
</dbReference>
<protein>
    <recommendedName>
        <fullName evidence="6">ADP-dependent (S)-NAD(P)H-hydrate dehydratase</fullName>
        <ecNumber evidence="6">4.2.1.136</ecNumber>
    </recommendedName>
    <alternativeName>
        <fullName evidence="6">ADP-dependent NAD(P)HX dehydratase</fullName>
    </alternativeName>
</protein>
<dbReference type="PANTHER" id="PTHR12592:SF0">
    <property type="entry name" value="ATP-DEPENDENT (S)-NAD(P)H-HYDRATE DEHYDRATASE"/>
    <property type="match status" value="1"/>
</dbReference>
<keyword evidence="4 6" id="KW-0520">NAD</keyword>
<dbReference type="PROSITE" id="PS51383">
    <property type="entry name" value="YJEF_C_3"/>
    <property type="match status" value="1"/>
</dbReference>
<dbReference type="Pfam" id="PF01256">
    <property type="entry name" value="Carb_kinase"/>
    <property type="match status" value="1"/>
</dbReference>
<evidence type="ECO:0000256" key="3">
    <source>
        <dbReference type="ARBA" id="ARBA00022857"/>
    </source>
</evidence>
<dbReference type="InterPro" id="IPR000631">
    <property type="entry name" value="CARKD"/>
</dbReference>
<evidence type="ECO:0000256" key="6">
    <source>
        <dbReference type="HAMAP-Rule" id="MF_01965"/>
    </source>
</evidence>
<feature type="binding site" evidence="6">
    <location>
        <position position="39"/>
    </location>
    <ligand>
        <name>(6S)-NADPHX</name>
        <dbReference type="ChEBI" id="CHEBI:64076"/>
    </ligand>
</feature>
<proteinExistence type="inferred from homology"/>
<dbReference type="Proteomes" id="UP000177268">
    <property type="component" value="Unassembled WGS sequence"/>
</dbReference>
<gene>
    <name evidence="6" type="primary">nnrD</name>
    <name evidence="8" type="ORF">A2Z00_03205</name>
</gene>
<dbReference type="GO" id="GO:0110051">
    <property type="term" value="P:metabolite repair"/>
    <property type="evidence" value="ECO:0007669"/>
    <property type="project" value="TreeGrafter"/>
</dbReference>
<dbReference type="SUPFAM" id="SSF53613">
    <property type="entry name" value="Ribokinase-like"/>
    <property type="match status" value="1"/>
</dbReference>
<organism evidence="8 9">
    <name type="scientific">Candidatus Gottesmanbacteria bacterium RBG_13_45_10</name>
    <dbReference type="NCBI Taxonomy" id="1798370"/>
    <lineage>
        <taxon>Bacteria</taxon>
        <taxon>Candidatus Gottesmaniibacteriota</taxon>
    </lineage>
</organism>
<feature type="binding site" evidence="6">
    <location>
        <position position="226"/>
    </location>
    <ligand>
        <name>(6S)-NADPHX</name>
        <dbReference type="ChEBI" id="CHEBI:64076"/>
    </ligand>
</feature>
<dbReference type="InterPro" id="IPR017953">
    <property type="entry name" value="Carbohydrate_kinase_pred_CS"/>
</dbReference>
<dbReference type="NCBIfam" id="TIGR00196">
    <property type="entry name" value="yjeF_cterm"/>
    <property type="match status" value="1"/>
</dbReference>
<keyword evidence="1 6" id="KW-0547">Nucleotide-binding</keyword>
<dbReference type="Gene3D" id="3.40.1190.20">
    <property type="match status" value="1"/>
</dbReference>
<feature type="binding site" evidence="6">
    <location>
        <position position="99"/>
    </location>
    <ligand>
        <name>(6S)-NADPHX</name>
        <dbReference type="ChEBI" id="CHEBI:64076"/>
    </ligand>
</feature>
<dbReference type="GO" id="GO:0052855">
    <property type="term" value="F:ADP-dependent NAD(P)H-hydrate dehydratase activity"/>
    <property type="evidence" value="ECO:0007669"/>
    <property type="project" value="UniProtKB-UniRule"/>
</dbReference>
<dbReference type="PANTHER" id="PTHR12592">
    <property type="entry name" value="ATP-DEPENDENT (S)-NAD(P)H-HYDRATE DEHYDRATASE FAMILY MEMBER"/>
    <property type="match status" value="1"/>
</dbReference>
<feature type="domain" description="YjeF C-terminal" evidence="7">
    <location>
        <begin position="4"/>
        <end position="283"/>
    </location>
</feature>
<dbReference type="EC" id="4.2.1.136" evidence="6"/>
<evidence type="ECO:0000259" key="7">
    <source>
        <dbReference type="PROSITE" id="PS51383"/>
    </source>
</evidence>
<comment type="cofactor">
    <cofactor evidence="6">
        <name>Mg(2+)</name>
        <dbReference type="ChEBI" id="CHEBI:18420"/>
    </cofactor>
</comment>
<dbReference type="HAMAP" id="MF_01965">
    <property type="entry name" value="NADHX_dehydratase"/>
    <property type="match status" value="1"/>
</dbReference>
<dbReference type="GO" id="GO:0046496">
    <property type="term" value="P:nicotinamide nucleotide metabolic process"/>
    <property type="evidence" value="ECO:0007669"/>
    <property type="project" value="UniProtKB-UniRule"/>
</dbReference>
<evidence type="ECO:0000256" key="5">
    <source>
        <dbReference type="ARBA" id="ARBA00023239"/>
    </source>
</evidence>
<evidence type="ECO:0000256" key="4">
    <source>
        <dbReference type="ARBA" id="ARBA00023027"/>
    </source>
</evidence>
<dbReference type="AlphaFoldDB" id="A0A1F5ZHM6"/>
<sequence>MNGVTIGEINRLSTPRHDSHKGQNGRLLVIGGSHLFHAASLWALTVASRIVDLVHYSSVPENNEIVQQVKEEFRNGIVVSRADLDAYIEEDDCILIGVGMTRDRETESLTNSVLNKYPHKRWVIDAGALQMMDLSLMPPNAILTPHHGEFAIIWEKAVASHAEFARAQTDEDKIKLFVCTYHCIVLLKGEEDLACQVKPGSVLQDNVDCREIAGGNAGMTKGGTGDVLSGLIAALACKNDPFLATIAGSFINKMAGDALYKTVGPYFNSTDLANQIPVTMKELLLS</sequence>
<evidence type="ECO:0000313" key="8">
    <source>
        <dbReference type="EMBL" id="OGG12016.1"/>
    </source>
</evidence>
<evidence type="ECO:0000256" key="2">
    <source>
        <dbReference type="ARBA" id="ARBA00022840"/>
    </source>
</evidence>
<dbReference type="GO" id="GO:0005524">
    <property type="term" value="F:ATP binding"/>
    <property type="evidence" value="ECO:0007669"/>
    <property type="project" value="UniProtKB-KW"/>
</dbReference>
<comment type="similarity">
    <text evidence="6">Belongs to the NnrD/CARKD family.</text>
</comment>
<dbReference type="PROSITE" id="PS01050">
    <property type="entry name" value="YJEF_C_2"/>
    <property type="match status" value="1"/>
</dbReference>
<feature type="binding site" evidence="6">
    <location>
        <position position="225"/>
    </location>
    <ligand>
        <name>AMP</name>
        <dbReference type="ChEBI" id="CHEBI:456215"/>
    </ligand>
</feature>
<feature type="binding site" evidence="6">
    <location>
        <position position="146"/>
    </location>
    <ligand>
        <name>(6S)-NADPHX</name>
        <dbReference type="ChEBI" id="CHEBI:64076"/>
    </ligand>
</feature>
<evidence type="ECO:0000256" key="1">
    <source>
        <dbReference type="ARBA" id="ARBA00022741"/>
    </source>
</evidence>